<sequence>MARITTFLAATLVAATALASGSGDFISGGVSVEENESGFEGLRQSVTRNMLNVEAVVGRRPHQQQPDGTSPENIPVSITPPPTALLNNRQVPAPLPNPGGGGRNPPPPNPDTGAASSALASLSAQSSSDVAKASSDGFASGSAVAAASATSQIASISASLAASLSSAIASITATATPAAPGQQPPTTVTVTQTVSSTLIATSMSITKSMDVAQATKSDLLPAPTASNALIMNPAKDPNLVDLTVGQLAAVIIGTIIGTALAAVMLTLLLTRFARRRKNGQVYSNSEPGDAGSQTALRTAYAGEEKGGAPPDEQHPAVRTKSHKSKPSETSQRISVFDERPPPGGETAGFGFGPFNWSKVRNSISRFTSQSSSRPESQHAEVQMAHKRSISSGSKPRLIRLGSRDDGLTPVTKGSQESPAAARVMATKMGGGRATPGHFEFTSNPSSRQVSATPLNLNPPNTPFRNPSGDAVSWGSWGVVVPDPEPDGHMAILLKQPPRHQHNPSSSSGSSKIMDADQLQAAMAADGTVERPPPTRQPSKNERRPSSGTLGVMGGAHPSSRLDGPPNMPHPLPSFAQYDPRQQQPHAGPQQQSYWSPSNTTNSTDLMSPVSSIGALEAFPPPADRRSTHQRVQSMTSSRNSTATAPGDGLGLGLTRTLSNRSMDSSHCRSTSVNSFLLTSDTIHTNGATFSLFPAPHQQEPPPMPTGSYSNASASPAAASRSRAAPRAISAVAPPMPRLSMADLPSPPPLPAGARYSPSPRGSDMV</sequence>
<proteinExistence type="predicted"/>
<accession>A0ABR1WW06</accession>
<dbReference type="GeneID" id="92086790"/>
<feature type="chain" id="PRO_5047326803" evidence="3">
    <location>
        <begin position="24"/>
        <end position="765"/>
    </location>
</feature>
<name>A0ABR1WW06_9PEZI</name>
<keyword evidence="3" id="KW-0732">Signal</keyword>
<reference evidence="4 5" key="1">
    <citation type="submission" date="2023-01" db="EMBL/GenBank/DDBJ databases">
        <title>Analysis of 21 Apiospora genomes using comparative genomics revels a genus with tremendous synthesis potential of carbohydrate active enzymes and secondary metabolites.</title>
        <authorList>
            <person name="Sorensen T."/>
        </authorList>
    </citation>
    <scope>NUCLEOTIDE SEQUENCE [LARGE SCALE GENOMIC DNA]</scope>
    <source>
        <strain evidence="4 5">CBS 135458</strain>
    </source>
</reference>
<feature type="region of interest" description="Disordered" evidence="1">
    <location>
        <begin position="523"/>
        <end position="667"/>
    </location>
</feature>
<evidence type="ECO:0000256" key="3">
    <source>
        <dbReference type="SAM" id="SignalP"/>
    </source>
</evidence>
<evidence type="ECO:0000313" key="4">
    <source>
        <dbReference type="EMBL" id="KAK8087344.1"/>
    </source>
</evidence>
<keyword evidence="2" id="KW-0472">Membrane</keyword>
<comment type="caution">
    <text evidence="4">The sequence shown here is derived from an EMBL/GenBank/DDBJ whole genome shotgun (WGS) entry which is preliminary data.</text>
</comment>
<feature type="compositionally biased region" description="Polar residues" evidence="1">
    <location>
        <begin position="63"/>
        <end position="72"/>
    </location>
</feature>
<feature type="region of interest" description="Disordered" evidence="1">
    <location>
        <begin position="695"/>
        <end position="765"/>
    </location>
</feature>
<gene>
    <name evidence="4" type="ORF">PG994_002318</name>
</gene>
<feature type="compositionally biased region" description="Polar residues" evidence="1">
    <location>
        <begin position="592"/>
        <end position="610"/>
    </location>
</feature>
<evidence type="ECO:0000313" key="5">
    <source>
        <dbReference type="Proteomes" id="UP001480595"/>
    </source>
</evidence>
<organism evidence="4 5">
    <name type="scientific">Apiospora phragmitis</name>
    <dbReference type="NCBI Taxonomy" id="2905665"/>
    <lineage>
        <taxon>Eukaryota</taxon>
        <taxon>Fungi</taxon>
        <taxon>Dikarya</taxon>
        <taxon>Ascomycota</taxon>
        <taxon>Pezizomycotina</taxon>
        <taxon>Sordariomycetes</taxon>
        <taxon>Xylariomycetidae</taxon>
        <taxon>Amphisphaeriales</taxon>
        <taxon>Apiosporaceae</taxon>
        <taxon>Apiospora</taxon>
    </lineage>
</organism>
<keyword evidence="2" id="KW-1133">Transmembrane helix</keyword>
<feature type="region of interest" description="Disordered" evidence="1">
    <location>
        <begin position="487"/>
        <end position="511"/>
    </location>
</feature>
<evidence type="ECO:0000256" key="2">
    <source>
        <dbReference type="SAM" id="Phobius"/>
    </source>
</evidence>
<feature type="compositionally biased region" description="Low complexity" evidence="1">
    <location>
        <begin position="579"/>
        <end position="591"/>
    </location>
</feature>
<feature type="compositionally biased region" description="Polar residues" evidence="1">
    <location>
        <begin position="658"/>
        <end position="667"/>
    </location>
</feature>
<feature type="region of interest" description="Disordered" evidence="1">
    <location>
        <begin position="303"/>
        <end position="352"/>
    </location>
</feature>
<feature type="compositionally biased region" description="Low complexity" evidence="1">
    <location>
        <begin position="711"/>
        <end position="732"/>
    </location>
</feature>
<protein>
    <submittedName>
        <fullName evidence="4">Uncharacterized protein</fullName>
    </submittedName>
</protein>
<feature type="compositionally biased region" description="Polar residues" evidence="1">
    <location>
        <begin position="629"/>
        <end position="643"/>
    </location>
</feature>
<keyword evidence="2" id="KW-0812">Transmembrane</keyword>
<feature type="region of interest" description="Disordered" evidence="1">
    <location>
        <begin position="365"/>
        <end position="420"/>
    </location>
</feature>
<feature type="compositionally biased region" description="Low complexity" evidence="1">
    <location>
        <begin position="365"/>
        <end position="374"/>
    </location>
</feature>
<feature type="signal peptide" evidence="3">
    <location>
        <begin position="1"/>
        <end position="23"/>
    </location>
</feature>
<evidence type="ECO:0000256" key="1">
    <source>
        <dbReference type="SAM" id="MobiDB-lite"/>
    </source>
</evidence>
<dbReference type="Proteomes" id="UP001480595">
    <property type="component" value="Unassembled WGS sequence"/>
</dbReference>
<feature type="transmembrane region" description="Helical" evidence="2">
    <location>
        <begin position="247"/>
        <end position="269"/>
    </location>
</feature>
<feature type="compositionally biased region" description="Basic and acidic residues" evidence="1">
    <location>
        <begin position="303"/>
        <end position="315"/>
    </location>
</feature>
<dbReference type="RefSeq" id="XP_066721868.1">
    <property type="nucleotide sequence ID" value="XM_066853727.1"/>
</dbReference>
<keyword evidence="5" id="KW-1185">Reference proteome</keyword>
<feature type="region of interest" description="Disordered" evidence="1">
    <location>
        <begin position="57"/>
        <end position="121"/>
    </location>
</feature>
<dbReference type="EMBL" id="JAQQWL010000002">
    <property type="protein sequence ID" value="KAK8087344.1"/>
    <property type="molecule type" value="Genomic_DNA"/>
</dbReference>